<dbReference type="EMBL" id="KE503208">
    <property type="protein sequence ID" value="EPX71669.1"/>
    <property type="molecule type" value="Genomic_DNA"/>
</dbReference>
<dbReference type="HOGENOM" id="CLU_1856460_0_0_1"/>
<evidence type="ECO:0000313" key="1">
    <source>
        <dbReference type="EMBL" id="EPX71669.1"/>
    </source>
</evidence>
<dbReference type="VEuPathDB" id="FungiDB:SOCG_01884"/>
<gene>
    <name evidence="1" type="ORF">SOCG_01884</name>
</gene>
<reference evidence="1 2" key="1">
    <citation type="journal article" date="2011" name="Science">
        <title>Comparative functional genomics of the fission yeasts.</title>
        <authorList>
            <person name="Rhind N."/>
            <person name="Chen Z."/>
            <person name="Yassour M."/>
            <person name="Thompson D.A."/>
            <person name="Haas B.J."/>
            <person name="Habib N."/>
            <person name="Wapinski I."/>
            <person name="Roy S."/>
            <person name="Lin M.F."/>
            <person name="Heiman D.I."/>
            <person name="Young S.K."/>
            <person name="Furuya K."/>
            <person name="Guo Y."/>
            <person name="Pidoux A."/>
            <person name="Chen H.M."/>
            <person name="Robbertse B."/>
            <person name="Goldberg J.M."/>
            <person name="Aoki K."/>
            <person name="Bayne E.H."/>
            <person name="Berlin A.M."/>
            <person name="Desjardins C.A."/>
            <person name="Dobbs E."/>
            <person name="Dukaj L."/>
            <person name="Fan L."/>
            <person name="FitzGerald M.G."/>
            <person name="French C."/>
            <person name="Gujja S."/>
            <person name="Hansen K."/>
            <person name="Keifenheim D."/>
            <person name="Levin J.Z."/>
            <person name="Mosher R.A."/>
            <person name="Mueller C.A."/>
            <person name="Pfiffner J."/>
            <person name="Priest M."/>
            <person name="Russ C."/>
            <person name="Smialowska A."/>
            <person name="Swoboda P."/>
            <person name="Sykes S.M."/>
            <person name="Vaughn M."/>
            <person name="Vengrova S."/>
            <person name="Yoder R."/>
            <person name="Zeng Q."/>
            <person name="Allshire R."/>
            <person name="Baulcombe D."/>
            <person name="Birren B.W."/>
            <person name="Brown W."/>
            <person name="Ekwall K."/>
            <person name="Kellis M."/>
            <person name="Leatherwood J."/>
            <person name="Levin H."/>
            <person name="Margalit H."/>
            <person name="Martienssen R."/>
            <person name="Nieduszynski C.A."/>
            <person name="Spatafora J.W."/>
            <person name="Friedman N."/>
            <person name="Dalgaard J.Z."/>
            <person name="Baumann P."/>
            <person name="Niki H."/>
            <person name="Regev A."/>
            <person name="Nusbaum C."/>
        </authorList>
    </citation>
    <scope>NUCLEOTIDE SEQUENCE [LARGE SCALE GENOMIC DNA]</scope>
    <source>
        <strain evidence="2">yFS286</strain>
    </source>
</reference>
<dbReference type="OrthoDB" id="4069360at2759"/>
<dbReference type="Proteomes" id="UP000016088">
    <property type="component" value="Unassembled WGS sequence"/>
</dbReference>
<proteinExistence type="predicted"/>
<dbReference type="AlphaFoldDB" id="S9RC30"/>
<dbReference type="RefSeq" id="XP_013020291.1">
    <property type="nucleotide sequence ID" value="XM_013164837.1"/>
</dbReference>
<name>S9RC30_SCHOY</name>
<evidence type="ECO:0000313" key="2">
    <source>
        <dbReference type="Proteomes" id="UP000016088"/>
    </source>
</evidence>
<accession>S9RC30</accession>
<protein>
    <submittedName>
        <fullName evidence="1">Uncharacterized protein</fullName>
    </submittedName>
</protein>
<dbReference type="GeneID" id="25030864"/>
<organism evidence="1 2">
    <name type="scientific">Schizosaccharomyces octosporus (strain yFS286)</name>
    <name type="common">Fission yeast</name>
    <name type="synonym">Octosporomyces octosporus</name>
    <dbReference type="NCBI Taxonomy" id="483514"/>
    <lineage>
        <taxon>Eukaryota</taxon>
        <taxon>Fungi</taxon>
        <taxon>Dikarya</taxon>
        <taxon>Ascomycota</taxon>
        <taxon>Taphrinomycotina</taxon>
        <taxon>Schizosaccharomycetes</taxon>
        <taxon>Schizosaccharomycetales</taxon>
        <taxon>Schizosaccharomycetaceae</taxon>
        <taxon>Schizosaccharomyces</taxon>
    </lineage>
</organism>
<keyword evidence="2" id="KW-1185">Reference proteome</keyword>
<sequence length="138" mass="15749">MVWVDSGNNVDMEIDDTLLQNISSCVQERYFNASVDVFSHNDYAMFSSHDLPSEIKDHYDYFGHGYPESYGPSHPESDYGPDDMSSYFRRAKVPNNFGNPYTIGTLVSNLREQAKISTMYPLLLNNFVVCTLSEYCPC</sequence>